<dbReference type="CDD" id="cd22788">
    <property type="entry name" value="BBK32_C"/>
    <property type="match status" value="1"/>
</dbReference>
<evidence type="ECO:0000256" key="1">
    <source>
        <dbReference type="SAM" id="Coils"/>
    </source>
</evidence>
<reference evidence="3" key="1">
    <citation type="submission" date="2013-02" db="EMBL/GenBank/DDBJ databases">
        <title>Comparative genomics of Borrelia species.</title>
        <authorList>
            <person name="Schwan T.G."/>
            <person name="Raffel S.J."/>
            <person name="Porcella S.F."/>
        </authorList>
    </citation>
    <scope>NUCLEOTIDE SEQUENCE</scope>
    <source>
        <strain evidence="3">YOR</strain>
        <plasmid evidence="3">unnamed</plasmid>
    </source>
</reference>
<geneLocation type="plasmid" evidence="3">
    <name>unnamed</name>
</geneLocation>
<accession>W5SAJ5</accession>
<feature type="coiled-coil region" evidence="1">
    <location>
        <begin position="232"/>
        <end position="259"/>
    </location>
</feature>
<proteinExistence type="predicted"/>
<keyword evidence="1" id="KW-0175">Coiled coil</keyword>
<feature type="compositionally biased region" description="Polar residues" evidence="2">
    <location>
        <begin position="133"/>
        <end position="147"/>
    </location>
</feature>
<evidence type="ECO:0000313" key="3">
    <source>
        <dbReference type="EMBL" id="AHH04124.1"/>
    </source>
</evidence>
<protein>
    <submittedName>
        <fullName evidence="3">Fibronectin-binding lipoprotein</fullName>
    </submittedName>
</protein>
<gene>
    <name evidence="3" type="ORF">BHY_1173</name>
</gene>
<keyword evidence="3" id="KW-0449">Lipoprotein</keyword>
<feature type="region of interest" description="Disordered" evidence="2">
    <location>
        <begin position="120"/>
        <end position="192"/>
    </location>
</feature>
<dbReference type="AlphaFoldDB" id="W5SAJ5"/>
<evidence type="ECO:0000256" key="2">
    <source>
        <dbReference type="SAM" id="MobiDB-lite"/>
    </source>
</evidence>
<dbReference type="HOGENOM" id="CLU_775381_0_0_12"/>
<dbReference type="EMBL" id="CP004158">
    <property type="protein sequence ID" value="AHH04124.1"/>
    <property type="molecule type" value="Genomic_DNA"/>
</dbReference>
<keyword evidence="3" id="KW-0614">Plasmid</keyword>
<feature type="compositionally biased region" description="Low complexity" evidence="2">
    <location>
        <begin position="160"/>
        <end position="192"/>
    </location>
</feature>
<organism evidence="3">
    <name type="scientific">Borrelia nietonii YOR</name>
    <dbReference type="NCBI Taxonomy" id="1293576"/>
    <lineage>
        <taxon>Bacteria</taxon>
        <taxon>Pseudomonadati</taxon>
        <taxon>Spirochaetota</taxon>
        <taxon>Spirochaetia</taxon>
        <taxon>Spirochaetales</taxon>
        <taxon>Borreliaceae</taxon>
        <taxon>Borrelia</taxon>
        <taxon>Borrelia nietonii</taxon>
    </lineage>
</organism>
<sequence>MIYISSTKEIKMQLKKQCLFTLIMISFISCDLLFDKKMQDQSAGLLDKVYSIWDTKEQASRNTSGKSDKAIKRPLKKGSKKLRKVITRDRLRQGDGPAAHVGAPIVNGILVSSSMTQGTLKGEEGENLPVSVNGKSDLTSLSSQEGEITTPGITEYTIPTSGLSGTTGTLDGLSSETFSSSTQGSNLSPLSSSISEYSGDYEYTYSSATISGFSGSMTEEEDDPRYEYYDKLKQAEKDIDSAFKILEKLKEDRNQVELQGTMRMSGYSTSEDRATAQAKLYQFSKAKLVQELKDLLEKIDKNAKLTIEGAIEDSYEFSSEISQSNDATETTKSLYLAKDILYDLIKAVESSANTYDAYAKRTGIGHGSKFSELEKHLKDAKSLIKKALK</sequence>
<name>W5SAJ5_9SPIR</name>